<reference evidence="1 2" key="1">
    <citation type="submission" date="2023-03" db="EMBL/GenBank/DDBJ databases">
        <title>Diaphorobacter basophil sp. nov., isolated from a sewage-treatment plant.</title>
        <authorList>
            <person name="Yang K."/>
        </authorList>
    </citation>
    <scope>NUCLEOTIDE SEQUENCE [LARGE SCALE GENOMIC DNA]</scope>
    <source>
        <strain evidence="1 2">Y-1</strain>
    </source>
</reference>
<evidence type="ECO:0000313" key="2">
    <source>
        <dbReference type="Proteomes" id="UP001303211"/>
    </source>
</evidence>
<dbReference type="PANTHER" id="PTHR43845:SF1">
    <property type="entry name" value="BLR5969 PROTEIN"/>
    <property type="match status" value="1"/>
</dbReference>
<name>A0ABZ0J7U4_9BURK</name>
<organism evidence="1 2">
    <name type="scientific">Diaphorobacter limosus</name>
    <dbReference type="NCBI Taxonomy" id="3036128"/>
    <lineage>
        <taxon>Bacteria</taxon>
        <taxon>Pseudomonadati</taxon>
        <taxon>Pseudomonadota</taxon>
        <taxon>Betaproteobacteria</taxon>
        <taxon>Burkholderiales</taxon>
        <taxon>Comamonadaceae</taxon>
        <taxon>Diaphorobacter</taxon>
    </lineage>
</organism>
<dbReference type="RefSeq" id="WP_317702893.1">
    <property type="nucleotide sequence ID" value="NZ_CP136921.1"/>
</dbReference>
<dbReference type="Gene3D" id="3.40.50.12780">
    <property type="entry name" value="N-terminal domain of ligase-like"/>
    <property type="match status" value="1"/>
</dbReference>
<protein>
    <recommendedName>
        <fullName evidence="3">Phenylacetate-CoA ligase</fullName>
    </recommendedName>
</protein>
<dbReference type="EMBL" id="CP136921">
    <property type="protein sequence ID" value="WOO33527.1"/>
    <property type="molecule type" value="Genomic_DNA"/>
</dbReference>
<dbReference type="InterPro" id="IPR042099">
    <property type="entry name" value="ANL_N_sf"/>
</dbReference>
<dbReference type="Proteomes" id="UP001303211">
    <property type="component" value="Chromosome"/>
</dbReference>
<gene>
    <name evidence="1" type="ORF">P4826_05460</name>
</gene>
<sequence>MGWLSLLPAGAVRTLRGFLLKQGRRMGGAGMLARSKSSALRACMDAARHSPAYRTLLQESGINPSGIGPQTDLTSLPVLTKANTFERFALAQLARPLPATTLADVLTSSGRGGRSYGFRLTAREQYEEAWFDIDLGLQDIFGVDDKPTLLVNCLPMGVVFRSRAVAVANVSVREDMACSILRDVGPGFAQTLLCTDPMFIRRLLDEAQAVGVDWRALGTSVILGEEVLVETQRDYIAARMGIAIDRDPHRLVGSSFGVGELGLNLLFETRETIRMRRAMRGNPALAQLLCGGAPPDALPSVFCYNPLRTHLEVLNPDANGFGELCITMLGAGNVIALPRYATGDMARLVPAQDAQQAAALAGVQAPWLPVALVQGRIKDRRTGLPSVEAIKELIYRDHAIADQLSGAFRLEPAGDGRPRLTLQANMAQAATLELARRLAQLGAESGLANLQVQVLGPEEFPWRPALDYERKFDYLAAAPV</sequence>
<dbReference type="PANTHER" id="PTHR43845">
    <property type="entry name" value="BLR5969 PROTEIN"/>
    <property type="match status" value="1"/>
</dbReference>
<evidence type="ECO:0000313" key="1">
    <source>
        <dbReference type="EMBL" id="WOO33527.1"/>
    </source>
</evidence>
<evidence type="ECO:0008006" key="3">
    <source>
        <dbReference type="Google" id="ProtNLM"/>
    </source>
</evidence>
<accession>A0ABZ0J7U4</accession>
<keyword evidence="2" id="KW-1185">Reference proteome</keyword>
<proteinExistence type="predicted"/>